<dbReference type="GO" id="GO:0007349">
    <property type="term" value="P:cellularization"/>
    <property type="evidence" value="ECO:0007669"/>
    <property type="project" value="InterPro"/>
</dbReference>
<dbReference type="GO" id="GO:0098609">
    <property type="term" value="P:cell-cell adhesion"/>
    <property type="evidence" value="ECO:0007669"/>
    <property type="project" value="TreeGrafter"/>
</dbReference>
<dbReference type="GO" id="GO:0005912">
    <property type="term" value="C:adherens junction"/>
    <property type="evidence" value="ECO:0007669"/>
    <property type="project" value="TreeGrafter"/>
</dbReference>
<gene>
    <name evidence="3" type="ORF">KR093_011499</name>
</gene>
<dbReference type="PANTHER" id="PTHR18914">
    <property type="entry name" value="ALPHA CATENIN"/>
    <property type="match status" value="1"/>
</dbReference>
<organism evidence="3 4">
    <name type="scientific">Drosophila rubida</name>
    <dbReference type="NCBI Taxonomy" id="30044"/>
    <lineage>
        <taxon>Eukaryota</taxon>
        <taxon>Metazoa</taxon>
        <taxon>Ecdysozoa</taxon>
        <taxon>Arthropoda</taxon>
        <taxon>Hexapoda</taxon>
        <taxon>Insecta</taxon>
        <taxon>Pterygota</taxon>
        <taxon>Neoptera</taxon>
        <taxon>Endopterygota</taxon>
        <taxon>Diptera</taxon>
        <taxon>Brachycera</taxon>
        <taxon>Muscomorpha</taxon>
        <taxon>Ephydroidea</taxon>
        <taxon>Drosophilidae</taxon>
        <taxon>Drosophila</taxon>
    </lineage>
</organism>
<dbReference type="GO" id="GO:0051015">
    <property type="term" value="F:actin filament binding"/>
    <property type="evidence" value="ECO:0007669"/>
    <property type="project" value="TreeGrafter"/>
</dbReference>
<dbReference type="GO" id="GO:0016342">
    <property type="term" value="C:catenin complex"/>
    <property type="evidence" value="ECO:0007669"/>
    <property type="project" value="TreeGrafter"/>
</dbReference>
<keyword evidence="2" id="KW-0963">Cytoplasm</keyword>
<dbReference type="Proteomes" id="UP001200034">
    <property type="component" value="Unassembled WGS sequence"/>
</dbReference>
<dbReference type="Gene3D" id="1.20.120.810">
    <property type="entry name" value="Vinculin, Vh2 four-helix bundle"/>
    <property type="match status" value="1"/>
</dbReference>
<comment type="caution">
    <text evidence="3">The sequence shown here is derived from an EMBL/GenBank/DDBJ whole genome shotgun (WGS) entry which is preliminary data.</text>
</comment>
<dbReference type="EMBL" id="JAJJHW010000014">
    <property type="protein sequence ID" value="KAH8388626.1"/>
    <property type="molecule type" value="Genomic_DNA"/>
</dbReference>
<dbReference type="PANTHER" id="PTHR18914:SF33">
    <property type="entry name" value="RE47911P-RELATED"/>
    <property type="match status" value="1"/>
</dbReference>
<evidence type="ECO:0008006" key="5">
    <source>
        <dbReference type="Google" id="ProtNLM"/>
    </source>
</evidence>
<dbReference type="InterPro" id="IPR008837">
    <property type="entry name" value="Serendipity_A"/>
</dbReference>
<dbReference type="AlphaFoldDB" id="A0AAD4PTV1"/>
<name>A0AAD4PTV1_9MUSC</name>
<evidence type="ECO:0000313" key="4">
    <source>
        <dbReference type="Proteomes" id="UP001200034"/>
    </source>
</evidence>
<dbReference type="GO" id="GO:0016477">
    <property type="term" value="P:cell migration"/>
    <property type="evidence" value="ECO:0007669"/>
    <property type="project" value="TreeGrafter"/>
</dbReference>
<evidence type="ECO:0000256" key="1">
    <source>
        <dbReference type="ARBA" id="ARBA00004496"/>
    </source>
</evidence>
<protein>
    <recommendedName>
        <fullName evidence="5">Serendipity locus protein alpha</fullName>
    </recommendedName>
</protein>
<keyword evidence="4" id="KW-1185">Reference proteome</keyword>
<reference evidence="3" key="1">
    <citation type="journal article" date="2021" name="Mol. Ecol. Resour.">
        <title>Phylogenomic analyses of the genus Drosophila reveals genomic signals of climate adaptation.</title>
        <authorList>
            <person name="Li F."/>
            <person name="Rane R.V."/>
            <person name="Luria V."/>
            <person name="Xiong Z."/>
            <person name="Chen J."/>
            <person name="Li Z."/>
            <person name="Catullo R.A."/>
            <person name="Griffin P.C."/>
            <person name="Schiffer M."/>
            <person name="Pearce S."/>
            <person name="Lee S.F."/>
            <person name="McElroy K."/>
            <person name="Stocker A."/>
            <person name="Shirriffs J."/>
            <person name="Cockerell F."/>
            <person name="Coppin C."/>
            <person name="Sgro C.M."/>
            <person name="Karger A."/>
            <person name="Cain J.W."/>
            <person name="Weber J.A."/>
            <person name="Santpere G."/>
            <person name="Kirschner M.W."/>
            <person name="Hoffmann A.A."/>
            <person name="Oakeshott J.G."/>
            <person name="Zhang G."/>
        </authorList>
    </citation>
    <scope>NUCLEOTIDE SEQUENCE</scope>
    <source>
        <strain evidence="3">BGI-SZ-2011g</strain>
    </source>
</reference>
<dbReference type="Pfam" id="PF05482">
    <property type="entry name" value="Serendipity_A"/>
    <property type="match status" value="1"/>
</dbReference>
<dbReference type="GO" id="GO:0005737">
    <property type="term" value="C:cytoplasm"/>
    <property type="evidence" value="ECO:0007669"/>
    <property type="project" value="UniProtKB-SubCell"/>
</dbReference>
<proteinExistence type="predicted"/>
<evidence type="ECO:0000313" key="3">
    <source>
        <dbReference type="EMBL" id="KAH8388626.1"/>
    </source>
</evidence>
<sequence>MDKLFNQLSVCTDLIEEGNFGNISWLNEFCAEFHTFASNFKLYLPELAPRYDLYGNVKIHVETIFLCFTQVLTCISQLERIMNMEEDIGENTRFFITRSHFLNRIDWCVRRLHASLYQISEKVATSSNMKLEDLSFVELLDLSLDKLETYNEIVVENAPPAAAPVNPQDQLYNEVNQIVKHALAFANVALEADEKALRKICENILDECSVFQKNFDVLNAGDRKLEALSLQRALCSLETYLNEALLRLIITTLADVEENSVSSLKLRLHYFNNSDATAKLIANFDRNMDRIQQIGVIAIAFTEDVKTKTIVRSCLASMESLDSCIIPAFQLQTSSIGRRHADILKDHFIEEIAIFQNIIHEVIDSRALISSYLDMLADNINDAGKNYRKEPMLKIARMGKILSQHFCVKLNYQELSEDGKRIHLDFLAILRECLAVLELKIPINPKRIIKRLKVMYSVLSKLRDDVGRQEVLGSSCTDDNSSTVLNETFSNSRHSSFARKTDSIMHSETLGQETDLISFQLKKLLKIN</sequence>
<comment type="subcellular location">
    <subcellularLocation>
        <location evidence="1">Cytoplasm</location>
    </subcellularLocation>
</comment>
<dbReference type="GO" id="GO:0008013">
    <property type="term" value="F:beta-catenin binding"/>
    <property type="evidence" value="ECO:0007669"/>
    <property type="project" value="TreeGrafter"/>
</dbReference>
<accession>A0AAD4PTV1</accession>
<evidence type="ECO:0000256" key="2">
    <source>
        <dbReference type="ARBA" id="ARBA00022490"/>
    </source>
</evidence>